<accession>A0A9D2J3U4</accession>
<dbReference type="EMBL" id="DXBY01000119">
    <property type="protein sequence ID" value="HIZ35513.1"/>
    <property type="molecule type" value="Genomic_DNA"/>
</dbReference>
<feature type="transmembrane region" description="Helical" evidence="9">
    <location>
        <begin position="313"/>
        <end position="340"/>
    </location>
</feature>
<comment type="subcellular location">
    <subcellularLocation>
        <location evidence="1 9">Cell membrane</location>
        <topology evidence="1 9">Multi-pass membrane protein</topology>
    </subcellularLocation>
</comment>
<keyword evidence="4 10" id="KW-1003">Cell membrane</keyword>
<dbReference type="InterPro" id="IPR035906">
    <property type="entry name" value="MetI-like_sf"/>
</dbReference>
<sequence>MECGLAHRGAPGPGGNVSLRTENKPTSTLDVRGTTSHAREMNKFFFVKLVLMALVNAFGLFVLYSSWQVGHWGMLAAMVVLLVVVNWAYFSKRMIAAKFLVPGLVFLCAYQLFTMAYTGYVAFTNYGTGHIGTKEAAIEANLAQNEHRVEGSPAYPLTVVSSDDDELGFAILDDGAVLVGTADSPFEPAPEATASDGSITAVPGYQVLTFDEILQQQEEITTLRVAFADAEQGSIRTQTGSTGFLYQPSLSYDEATGALTDTTTGVVYRDNGEGMFAADDGSTLRVGWRVAVGFDNFTRMFTDARLSGPFLQVLVWTFAFGFLSVATTFFLGLFFAIVFNHPGVRGRKVIRSLLILPYAFPGFLSGLVWAGLLNRKFGFINQVLLGGAEVPWLTDAWLARLSVIGVNLWLGFPYMFLITTGALQAISSDMYEAAKLDGARVWRMFRSITLPLLMISVAPLLIASFAFNFNNFNLIYFVTEGGPNFPGSPIAVGATDILISMVYAVAIESGSTQYGLASAMSILIFIMVGLISWLGFRQTRKLEEVL</sequence>
<dbReference type="GO" id="GO:0042956">
    <property type="term" value="P:maltodextrin transmembrane transport"/>
    <property type="evidence" value="ECO:0007669"/>
    <property type="project" value="TreeGrafter"/>
</dbReference>
<evidence type="ECO:0000256" key="9">
    <source>
        <dbReference type="RuleBase" id="RU363032"/>
    </source>
</evidence>
<feature type="transmembrane region" description="Helical" evidence="9">
    <location>
        <begin position="352"/>
        <end position="372"/>
    </location>
</feature>
<dbReference type="Pfam" id="PF00528">
    <property type="entry name" value="BPD_transp_1"/>
    <property type="match status" value="1"/>
</dbReference>
<proteinExistence type="inferred from homology"/>
<dbReference type="AlphaFoldDB" id="A0A9D2J3U4"/>
<dbReference type="SUPFAM" id="SSF161098">
    <property type="entry name" value="MetI-like"/>
    <property type="match status" value="1"/>
</dbReference>
<keyword evidence="7 9" id="KW-1133">Transmembrane helix</keyword>
<evidence type="ECO:0000259" key="12">
    <source>
        <dbReference type="PROSITE" id="PS50928"/>
    </source>
</evidence>
<dbReference type="Gene3D" id="1.10.3720.10">
    <property type="entry name" value="MetI-like"/>
    <property type="match status" value="1"/>
</dbReference>
<reference evidence="13" key="2">
    <citation type="submission" date="2021-04" db="EMBL/GenBank/DDBJ databases">
        <authorList>
            <person name="Gilroy R."/>
        </authorList>
    </citation>
    <scope>NUCLEOTIDE SEQUENCE</scope>
    <source>
        <strain evidence="13">ChiGjej4B4-7305</strain>
    </source>
</reference>
<dbReference type="Gene3D" id="3.10.650.10">
    <property type="entry name" value="MalF N-terminal region-like"/>
    <property type="match status" value="1"/>
</dbReference>
<dbReference type="Proteomes" id="UP000824037">
    <property type="component" value="Unassembled WGS sequence"/>
</dbReference>
<keyword evidence="8 9" id="KW-0472">Membrane</keyword>
<dbReference type="PANTHER" id="PTHR47314">
    <property type="entry name" value="MALTOSE/MALTODEXTRIN TRANSPORT SYSTEM PERMEASE PROTEIN MALF"/>
    <property type="match status" value="1"/>
</dbReference>
<evidence type="ECO:0000256" key="5">
    <source>
        <dbReference type="ARBA" id="ARBA00022597"/>
    </source>
</evidence>
<keyword evidence="3 9" id="KW-0813">Transport</keyword>
<gene>
    <name evidence="13" type="ORF">H9815_07020</name>
</gene>
<dbReference type="GO" id="GO:1990060">
    <property type="term" value="C:maltose transport complex"/>
    <property type="evidence" value="ECO:0007669"/>
    <property type="project" value="TreeGrafter"/>
</dbReference>
<evidence type="ECO:0000313" key="13">
    <source>
        <dbReference type="EMBL" id="HIZ35513.1"/>
    </source>
</evidence>
<feature type="transmembrane region" description="Helical" evidence="9">
    <location>
        <begin position="45"/>
        <end position="64"/>
    </location>
</feature>
<evidence type="ECO:0000256" key="2">
    <source>
        <dbReference type="ARBA" id="ARBA00009047"/>
    </source>
</evidence>
<dbReference type="Pfam" id="PF16296">
    <property type="entry name" value="TM_PBP2_N"/>
    <property type="match status" value="1"/>
</dbReference>
<protein>
    <recommendedName>
        <fullName evidence="10">Maltose/maltodextrin transport system permease protein</fullName>
    </recommendedName>
</protein>
<keyword evidence="5 10" id="KW-0762">Sugar transport</keyword>
<dbReference type="PANTHER" id="PTHR47314:SF1">
    <property type="entry name" value="MALTOSE_MALTODEXTRIN TRANSPORT SYSTEM PERMEASE PROTEIN MALF"/>
    <property type="match status" value="1"/>
</dbReference>
<keyword evidence="6 9" id="KW-0812">Transmembrane</keyword>
<feature type="transmembrane region" description="Helical" evidence="9">
    <location>
        <begin position="514"/>
        <end position="536"/>
    </location>
</feature>
<evidence type="ECO:0000256" key="4">
    <source>
        <dbReference type="ARBA" id="ARBA00022475"/>
    </source>
</evidence>
<feature type="transmembrane region" description="Helical" evidence="9">
    <location>
        <begin position="487"/>
        <end position="507"/>
    </location>
</feature>
<evidence type="ECO:0000256" key="6">
    <source>
        <dbReference type="ARBA" id="ARBA00022692"/>
    </source>
</evidence>
<dbReference type="PROSITE" id="PS50928">
    <property type="entry name" value="ABC_TM1"/>
    <property type="match status" value="1"/>
</dbReference>
<reference evidence="13" key="1">
    <citation type="journal article" date="2021" name="PeerJ">
        <title>Extensive microbial diversity within the chicken gut microbiome revealed by metagenomics and culture.</title>
        <authorList>
            <person name="Gilroy R."/>
            <person name="Ravi A."/>
            <person name="Getino M."/>
            <person name="Pursley I."/>
            <person name="Horton D.L."/>
            <person name="Alikhan N.F."/>
            <person name="Baker D."/>
            <person name="Gharbi K."/>
            <person name="Hall N."/>
            <person name="Watson M."/>
            <person name="Adriaenssens E.M."/>
            <person name="Foster-Nyarko E."/>
            <person name="Jarju S."/>
            <person name="Secka A."/>
            <person name="Antonio M."/>
            <person name="Oren A."/>
            <person name="Chaudhuri R.R."/>
            <person name="La Ragione R."/>
            <person name="Hildebrand F."/>
            <person name="Pallen M.J."/>
        </authorList>
    </citation>
    <scope>NUCLEOTIDE SEQUENCE</scope>
    <source>
        <strain evidence="13">ChiGjej4B4-7305</strain>
    </source>
</reference>
<organism evidence="13 14">
    <name type="scientific">Candidatus Ruania gallistercoris</name>
    <dbReference type="NCBI Taxonomy" id="2838746"/>
    <lineage>
        <taxon>Bacteria</taxon>
        <taxon>Bacillati</taxon>
        <taxon>Actinomycetota</taxon>
        <taxon>Actinomycetes</taxon>
        <taxon>Micrococcales</taxon>
        <taxon>Ruaniaceae</taxon>
        <taxon>Ruania</taxon>
    </lineage>
</organism>
<dbReference type="InterPro" id="IPR035277">
    <property type="entry name" value="MalF_N"/>
</dbReference>
<evidence type="ECO:0000256" key="11">
    <source>
        <dbReference type="SAM" id="MobiDB-lite"/>
    </source>
</evidence>
<evidence type="ECO:0000256" key="7">
    <source>
        <dbReference type="ARBA" id="ARBA00022989"/>
    </source>
</evidence>
<evidence type="ECO:0000256" key="10">
    <source>
        <dbReference type="RuleBase" id="RU367050"/>
    </source>
</evidence>
<comment type="caution">
    <text evidence="13">The sequence shown here is derived from an EMBL/GenBank/DDBJ whole genome shotgun (WGS) entry which is preliminary data.</text>
</comment>
<feature type="transmembrane region" description="Helical" evidence="9">
    <location>
        <begin position="70"/>
        <end position="90"/>
    </location>
</feature>
<feature type="domain" description="ABC transmembrane type-1" evidence="12">
    <location>
        <begin position="314"/>
        <end position="535"/>
    </location>
</feature>
<feature type="transmembrane region" description="Helical" evidence="9">
    <location>
        <begin position="408"/>
        <end position="427"/>
    </location>
</feature>
<dbReference type="CDD" id="cd06261">
    <property type="entry name" value="TM_PBP2"/>
    <property type="match status" value="1"/>
</dbReference>
<evidence type="ECO:0000256" key="3">
    <source>
        <dbReference type="ARBA" id="ARBA00022448"/>
    </source>
</evidence>
<dbReference type="SUPFAM" id="SSF160964">
    <property type="entry name" value="MalF N-terminal region-like"/>
    <property type="match status" value="1"/>
</dbReference>
<comment type="function">
    <text evidence="10">Part of the ABC transporter complex MalEFGK involved in maltose/maltodextrin import. Probably responsible for the translocation of the substrate across the membrane.</text>
</comment>
<evidence type="ECO:0000256" key="1">
    <source>
        <dbReference type="ARBA" id="ARBA00004651"/>
    </source>
</evidence>
<feature type="region of interest" description="Disordered" evidence="11">
    <location>
        <begin position="1"/>
        <end position="32"/>
    </location>
</feature>
<comment type="similarity">
    <text evidence="2 10">Belongs to the binding-protein-dependent transport system permease family. MalFG subfamily.</text>
</comment>
<feature type="transmembrane region" description="Helical" evidence="9">
    <location>
        <begin position="448"/>
        <end position="467"/>
    </location>
</feature>
<feature type="compositionally biased region" description="Polar residues" evidence="11">
    <location>
        <begin position="18"/>
        <end position="32"/>
    </location>
</feature>
<dbReference type="InterPro" id="IPR000515">
    <property type="entry name" value="MetI-like"/>
</dbReference>
<dbReference type="GO" id="GO:0015423">
    <property type="term" value="F:ABC-type maltose transporter activity"/>
    <property type="evidence" value="ECO:0007669"/>
    <property type="project" value="TreeGrafter"/>
</dbReference>
<feature type="transmembrane region" description="Helical" evidence="9">
    <location>
        <begin position="99"/>
        <end position="123"/>
    </location>
</feature>
<dbReference type="Gene3D" id="1.20.58.370">
    <property type="entry name" value="MalF N-terminal region-like"/>
    <property type="match status" value="1"/>
</dbReference>
<dbReference type="InterPro" id="IPR032550">
    <property type="entry name" value="TM_PBP2_N"/>
</dbReference>
<evidence type="ECO:0000313" key="14">
    <source>
        <dbReference type="Proteomes" id="UP000824037"/>
    </source>
</evidence>
<name>A0A9D2J3U4_9MICO</name>
<evidence type="ECO:0000256" key="8">
    <source>
        <dbReference type="ARBA" id="ARBA00023136"/>
    </source>
</evidence>